<dbReference type="eggNOG" id="COG3910">
    <property type="taxonomic scope" value="Bacteria"/>
</dbReference>
<evidence type="ECO:0000256" key="3">
    <source>
        <dbReference type="ARBA" id="ARBA00022475"/>
    </source>
</evidence>
<dbReference type="GO" id="GO:0005886">
    <property type="term" value="C:plasma membrane"/>
    <property type="evidence" value="ECO:0007669"/>
    <property type="project" value="UniProtKB-SubCell"/>
</dbReference>
<dbReference type="SUPFAM" id="SSF52540">
    <property type="entry name" value="P-loop containing nucleoside triphosphate hydrolases"/>
    <property type="match status" value="1"/>
</dbReference>
<dbReference type="InterPro" id="IPR003959">
    <property type="entry name" value="ATPase_AAA_core"/>
</dbReference>
<keyword evidence="7" id="KW-0408">Iron</keyword>
<keyword evidence="6" id="KW-0067">ATP-binding</keyword>
<dbReference type="InterPro" id="IPR003593">
    <property type="entry name" value="AAA+_ATPase"/>
</dbReference>
<dbReference type="GO" id="GO:0016887">
    <property type="term" value="F:ATP hydrolysis activity"/>
    <property type="evidence" value="ECO:0007669"/>
    <property type="project" value="InterPro"/>
</dbReference>
<keyword evidence="9" id="KW-0472">Membrane</keyword>
<sequence>MLHLKSVQYKQPSFKEKEFPFSLSLFRQLDTLSFEKSITILVGENGTGKSTLLESMAFESDSILIGGEMIDQDPTLQAARKIAPHLDLTWHARTKSGFFFRAEDFRNYVQKVTEYREDAEQQLERIRREDPHSYEVLPYARTIGELNNLYGDGLDVRSHGESFLDLFKARLRPNSFYILDEPEAPLSPLKQLSLISLIMDSVREGSQFIIATHSPMLMALPEAELLSIEDGELIRKSYEELEHVKLTKDFLNHPEQFLRHL</sequence>
<dbReference type="OrthoDB" id="9784297at2"/>
<keyword evidence="3" id="KW-1003">Cell membrane</keyword>
<keyword evidence="5" id="KW-0547">Nucleotide-binding</keyword>
<dbReference type="PANTHER" id="PTHR42771:SF2">
    <property type="entry name" value="IRON(3+)-HYDROXAMATE IMPORT ATP-BINDING PROTEIN FHUC"/>
    <property type="match status" value="1"/>
</dbReference>
<dbReference type="SMART" id="SM00382">
    <property type="entry name" value="AAA"/>
    <property type="match status" value="1"/>
</dbReference>
<evidence type="ECO:0000313" key="12">
    <source>
        <dbReference type="Proteomes" id="UP000030403"/>
    </source>
</evidence>
<keyword evidence="4" id="KW-0410">Iron transport</keyword>
<dbReference type="Gene3D" id="3.40.50.300">
    <property type="entry name" value="P-loop containing nucleotide triphosphate hydrolases"/>
    <property type="match status" value="2"/>
</dbReference>
<protein>
    <recommendedName>
        <fullName evidence="10">ABC transporter domain-containing protein</fullName>
    </recommendedName>
</protein>
<comment type="caution">
    <text evidence="11">The sequence shown here is derived from an EMBL/GenBank/DDBJ whole genome shotgun (WGS) entry which is preliminary data.</text>
</comment>
<evidence type="ECO:0000256" key="7">
    <source>
        <dbReference type="ARBA" id="ARBA00023004"/>
    </source>
</evidence>
<evidence type="ECO:0000256" key="1">
    <source>
        <dbReference type="ARBA" id="ARBA00004202"/>
    </source>
</evidence>
<evidence type="ECO:0000256" key="2">
    <source>
        <dbReference type="ARBA" id="ARBA00022448"/>
    </source>
</evidence>
<evidence type="ECO:0000256" key="9">
    <source>
        <dbReference type="ARBA" id="ARBA00023136"/>
    </source>
</evidence>
<evidence type="ECO:0000259" key="10">
    <source>
        <dbReference type="PROSITE" id="PS50893"/>
    </source>
</evidence>
<reference evidence="11 12" key="1">
    <citation type="submission" date="2013-08" db="EMBL/GenBank/DDBJ databases">
        <authorList>
            <person name="Huang J."/>
            <person name="Wang G."/>
        </authorList>
    </citation>
    <scope>NUCLEOTIDE SEQUENCE [LARGE SCALE GENOMIC DNA]</scope>
    <source>
        <strain evidence="11 12">BH030004</strain>
    </source>
</reference>
<dbReference type="InterPro" id="IPR038729">
    <property type="entry name" value="Rad50/SbcC_AAA"/>
</dbReference>
<dbReference type="GO" id="GO:0006826">
    <property type="term" value="P:iron ion transport"/>
    <property type="evidence" value="ECO:0007669"/>
    <property type="project" value="UniProtKB-KW"/>
</dbReference>
<evidence type="ECO:0000256" key="6">
    <source>
        <dbReference type="ARBA" id="ARBA00022840"/>
    </source>
</evidence>
<dbReference type="PANTHER" id="PTHR42771">
    <property type="entry name" value="IRON(3+)-HYDROXAMATE IMPORT ATP-BINDING PROTEIN FHUC"/>
    <property type="match status" value="1"/>
</dbReference>
<comment type="subcellular location">
    <subcellularLocation>
        <location evidence="1">Cell membrane</location>
        <topology evidence="1">Peripheral membrane protein</topology>
    </subcellularLocation>
</comment>
<dbReference type="EMBL" id="AVPF01000074">
    <property type="protein sequence ID" value="KGX83945.1"/>
    <property type="molecule type" value="Genomic_DNA"/>
</dbReference>
<evidence type="ECO:0000256" key="4">
    <source>
        <dbReference type="ARBA" id="ARBA00022496"/>
    </source>
</evidence>
<feature type="domain" description="ABC transporter" evidence="10">
    <location>
        <begin position="2"/>
        <end position="255"/>
    </location>
</feature>
<dbReference type="PROSITE" id="PS50893">
    <property type="entry name" value="ABC_TRANSPORTER_2"/>
    <property type="match status" value="1"/>
</dbReference>
<keyword evidence="8" id="KW-0406">Ion transport</keyword>
<evidence type="ECO:0000256" key="5">
    <source>
        <dbReference type="ARBA" id="ARBA00022741"/>
    </source>
</evidence>
<gene>
    <name evidence="11" type="ORF">N783_20495</name>
</gene>
<dbReference type="InterPro" id="IPR051535">
    <property type="entry name" value="Siderophore_ABC-ATPase"/>
</dbReference>
<keyword evidence="12" id="KW-1185">Reference proteome</keyword>
<evidence type="ECO:0000256" key="8">
    <source>
        <dbReference type="ARBA" id="ARBA00023065"/>
    </source>
</evidence>
<keyword evidence="2" id="KW-0813">Transport</keyword>
<dbReference type="Pfam" id="PF13304">
    <property type="entry name" value="AAA_21"/>
    <property type="match status" value="1"/>
</dbReference>
<dbReference type="RefSeq" id="WP_036843236.1">
    <property type="nucleotide sequence ID" value="NZ_AVPF01000074.1"/>
</dbReference>
<evidence type="ECO:0000313" key="11">
    <source>
        <dbReference type="EMBL" id="KGX83945.1"/>
    </source>
</evidence>
<dbReference type="InterPro" id="IPR027417">
    <property type="entry name" value="P-loop_NTPase"/>
</dbReference>
<dbReference type="Proteomes" id="UP000030403">
    <property type="component" value="Unassembled WGS sequence"/>
</dbReference>
<dbReference type="InterPro" id="IPR003439">
    <property type="entry name" value="ABC_transporter-like_ATP-bd"/>
</dbReference>
<name>A0A0A5FYR5_9BACI</name>
<organism evidence="11 12">
    <name type="scientific">Pontibacillus marinus BH030004 = DSM 16465</name>
    <dbReference type="NCBI Taxonomy" id="1385511"/>
    <lineage>
        <taxon>Bacteria</taxon>
        <taxon>Bacillati</taxon>
        <taxon>Bacillota</taxon>
        <taxon>Bacilli</taxon>
        <taxon>Bacillales</taxon>
        <taxon>Bacillaceae</taxon>
        <taxon>Pontibacillus</taxon>
    </lineage>
</organism>
<dbReference type="AlphaFoldDB" id="A0A0A5FYR5"/>
<dbReference type="GO" id="GO:0005524">
    <property type="term" value="F:ATP binding"/>
    <property type="evidence" value="ECO:0007669"/>
    <property type="project" value="UniProtKB-KW"/>
</dbReference>
<accession>A0A0A5FYR5</accession>
<dbReference type="Pfam" id="PF13476">
    <property type="entry name" value="AAA_23"/>
    <property type="match status" value="1"/>
</dbReference>
<proteinExistence type="predicted"/>